<dbReference type="OrthoDB" id="166981at2"/>
<dbReference type="RefSeq" id="WP_093941920.1">
    <property type="nucleotide sequence ID" value="NZ_CP022521.1"/>
</dbReference>
<dbReference type="EMBL" id="CP022521">
    <property type="protein sequence ID" value="ASO20619.1"/>
    <property type="molecule type" value="Genomic_DNA"/>
</dbReference>
<dbReference type="Pfam" id="PF21805">
    <property type="entry name" value="Imm5_like"/>
    <property type="match status" value="1"/>
</dbReference>
<dbReference type="KEGG" id="ahg:AHOG_14890"/>
<name>A0A221W4V3_9PSEU</name>
<evidence type="ECO:0000259" key="1">
    <source>
        <dbReference type="Pfam" id="PF21805"/>
    </source>
</evidence>
<accession>A0A221W4V3</accession>
<dbReference type="InterPro" id="IPR048667">
    <property type="entry name" value="Imm5-like"/>
</dbReference>
<dbReference type="AlphaFoldDB" id="A0A221W4V3"/>
<organism evidence="2 3">
    <name type="scientific">Actinoalloteichus hoggarensis</name>
    <dbReference type="NCBI Taxonomy" id="1470176"/>
    <lineage>
        <taxon>Bacteria</taxon>
        <taxon>Bacillati</taxon>
        <taxon>Actinomycetota</taxon>
        <taxon>Actinomycetes</taxon>
        <taxon>Pseudonocardiales</taxon>
        <taxon>Pseudonocardiaceae</taxon>
        <taxon>Actinoalloteichus</taxon>
    </lineage>
</organism>
<evidence type="ECO:0000313" key="2">
    <source>
        <dbReference type="EMBL" id="ASO20619.1"/>
    </source>
</evidence>
<evidence type="ECO:0000313" key="3">
    <source>
        <dbReference type="Proteomes" id="UP000204221"/>
    </source>
</evidence>
<reference evidence="2 3" key="1">
    <citation type="submission" date="2017-07" db="EMBL/GenBank/DDBJ databases">
        <title>Complete genome sequence of Actinoalloteichus hoggarensis DSM 45943, type strain of Actinoalloteichus hoggarensis.</title>
        <authorList>
            <person name="Ruckert C."/>
            <person name="Nouioui I."/>
            <person name="Willmese J."/>
            <person name="van Wezel G."/>
            <person name="Klenk H.-P."/>
            <person name="Kalinowski J."/>
            <person name="Zotchev S.B."/>
        </authorList>
    </citation>
    <scope>NUCLEOTIDE SEQUENCE [LARGE SCALE GENOMIC DNA]</scope>
    <source>
        <strain evidence="2 3">DSM 45943</strain>
    </source>
</reference>
<dbReference type="Proteomes" id="UP000204221">
    <property type="component" value="Chromosome"/>
</dbReference>
<feature type="domain" description="Imm-5-like" evidence="1">
    <location>
        <begin position="14"/>
        <end position="133"/>
    </location>
</feature>
<gene>
    <name evidence="2" type="ORF">AHOG_14890</name>
</gene>
<protein>
    <recommendedName>
        <fullName evidence="1">Imm-5-like domain-containing protein</fullName>
    </recommendedName>
</protein>
<sequence length="187" mass="19141">MTPTADDATIDLTTTELRAVTGYAVACARPALAIFEASRQADRRPRAALEAAQAFAAGGSRTKALRDVAWAAQRAYGAARDAGQEAEGEAARAAVAAAGAAFLHPLAKATQVWHLLGSAAHAARAFECAAGDERTVGAEHVARALDLAGPVVVDVLSRYPAAPSGRGRTGELLRSLDTALRRGATAG</sequence>
<keyword evidence="3" id="KW-1185">Reference proteome</keyword>
<proteinExistence type="predicted"/>